<comment type="caution">
    <text evidence="2">The sequence shown here is derived from an EMBL/GenBank/DDBJ whole genome shotgun (WGS) entry which is preliminary data.</text>
</comment>
<feature type="region of interest" description="Disordered" evidence="1">
    <location>
        <begin position="57"/>
        <end position="77"/>
    </location>
</feature>
<reference evidence="2 3" key="1">
    <citation type="submission" date="2024-06" db="EMBL/GenBank/DDBJ databases">
        <title>The draft genome of Grus japonensis, version 3.</title>
        <authorList>
            <person name="Nabeshima K."/>
            <person name="Suzuki S."/>
            <person name="Onuma M."/>
        </authorList>
    </citation>
    <scope>NUCLEOTIDE SEQUENCE [LARGE SCALE GENOMIC DNA]</scope>
    <source>
        <strain evidence="2 3">451A</strain>
    </source>
</reference>
<name>A0ABC9WU96_GRUJA</name>
<dbReference type="EMBL" id="BAAFJT010000004">
    <property type="protein sequence ID" value="GAB0188851.1"/>
    <property type="molecule type" value="Genomic_DNA"/>
</dbReference>
<keyword evidence="3" id="KW-1185">Reference proteome</keyword>
<proteinExistence type="predicted"/>
<evidence type="ECO:0000256" key="1">
    <source>
        <dbReference type="SAM" id="MobiDB-lite"/>
    </source>
</evidence>
<sequence length="148" mass="15788">MVRQAVPLQPMEVNNGADIHLQPMEDPTPEQVEAPEGSCDPMGSLHWSRLLAGPVASWREEPTLEQSGPEGLHPVEGTHAGAVGEELQPVGRTHVGEVHGGLPPMGGMDPVLEQGSPCPEEKGAVETCDELTTTPVPCPPELWRGSRR</sequence>
<protein>
    <submittedName>
        <fullName evidence="2">EH domain-containing protein 4</fullName>
    </submittedName>
</protein>
<dbReference type="AlphaFoldDB" id="A0ABC9WU96"/>
<feature type="region of interest" description="Disordered" evidence="1">
    <location>
        <begin position="94"/>
        <end position="122"/>
    </location>
</feature>
<dbReference type="Proteomes" id="UP001623348">
    <property type="component" value="Unassembled WGS sequence"/>
</dbReference>
<gene>
    <name evidence="2" type="ORF">GRJ2_001350400</name>
</gene>
<accession>A0ABC9WU96</accession>
<feature type="region of interest" description="Disordered" evidence="1">
    <location>
        <begin position="1"/>
        <end position="45"/>
    </location>
</feature>
<evidence type="ECO:0000313" key="2">
    <source>
        <dbReference type="EMBL" id="GAB0188851.1"/>
    </source>
</evidence>
<evidence type="ECO:0000313" key="3">
    <source>
        <dbReference type="Proteomes" id="UP001623348"/>
    </source>
</evidence>
<organism evidence="2 3">
    <name type="scientific">Grus japonensis</name>
    <name type="common">Japanese crane</name>
    <name type="synonym">Red-crowned crane</name>
    <dbReference type="NCBI Taxonomy" id="30415"/>
    <lineage>
        <taxon>Eukaryota</taxon>
        <taxon>Metazoa</taxon>
        <taxon>Chordata</taxon>
        <taxon>Craniata</taxon>
        <taxon>Vertebrata</taxon>
        <taxon>Euteleostomi</taxon>
        <taxon>Archelosauria</taxon>
        <taxon>Archosauria</taxon>
        <taxon>Dinosauria</taxon>
        <taxon>Saurischia</taxon>
        <taxon>Theropoda</taxon>
        <taxon>Coelurosauria</taxon>
        <taxon>Aves</taxon>
        <taxon>Neognathae</taxon>
        <taxon>Neoaves</taxon>
        <taxon>Gruiformes</taxon>
        <taxon>Gruidae</taxon>
        <taxon>Grus</taxon>
    </lineage>
</organism>